<reference evidence="2" key="1">
    <citation type="submission" date="2020-11" db="EMBL/GenBank/DDBJ databases">
        <authorList>
            <person name="Tran Van P."/>
        </authorList>
    </citation>
    <scope>NUCLEOTIDE SEQUENCE</scope>
</reference>
<name>A0A7R8ZFE7_9CRUS</name>
<evidence type="ECO:0000313" key="2">
    <source>
        <dbReference type="EMBL" id="CAD7222076.1"/>
    </source>
</evidence>
<gene>
    <name evidence="2" type="ORF">CTOB1V02_LOCUS95</name>
</gene>
<feature type="region of interest" description="Disordered" evidence="1">
    <location>
        <begin position="22"/>
        <end position="43"/>
    </location>
</feature>
<feature type="region of interest" description="Disordered" evidence="1">
    <location>
        <begin position="191"/>
        <end position="217"/>
    </location>
</feature>
<protein>
    <submittedName>
        <fullName evidence="2">Uncharacterized protein</fullName>
    </submittedName>
</protein>
<dbReference type="AlphaFoldDB" id="A0A7R8ZFE7"/>
<sequence>MPPQEKKNVGLFNKVRKALMKKLGKKEESKRYATRPSFQRMGAGELFPAQAPHRLPAPDMLTRQKNLMFPRYAGNGDVQRSPSAELTSSMTAVFKEAPVMPKDSMQLSREKNRHPPAPEETPDESSSLGNRHVTFGRRNSFGQPRLKAVDEETEKKGSACTEVPESKPSPISLKSEAEVKEGKTEMYESMFGGAQERPPQSEEFRPRPTHQTTADTYMNNSQYPKECKTIGSRMSKINVRTTAMNPEEVGSGSGSSDEDTVLRITVFPVRAVDKSYPDSFVIFLESVNDVFVKVAFPKGYKSPSTLPNTIFRMVPDQTEEIFFSLEQPDMAPMIQSFGSIFIFTALEEGGKPGCWIIQNIQLDDVVAQSFPQMPWETDSPKRSDRPGRIPSLISIEKHSPMPGDQSEGNLCIISKADQTIFVRVQNLMSGKAVLIRPQSFLLRPKQRKVVGITPLVQNINPLMKDSCKTSIQVQAAPIPPNARGLSVAKVFAR</sequence>
<proteinExistence type="predicted"/>
<dbReference type="EMBL" id="OB660026">
    <property type="protein sequence ID" value="CAD7222076.1"/>
    <property type="molecule type" value="Genomic_DNA"/>
</dbReference>
<feature type="region of interest" description="Disordered" evidence="1">
    <location>
        <begin position="92"/>
        <end position="170"/>
    </location>
</feature>
<organism evidence="2">
    <name type="scientific">Cyprideis torosa</name>
    <dbReference type="NCBI Taxonomy" id="163714"/>
    <lineage>
        <taxon>Eukaryota</taxon>
        <taxon>Metazoa</taxon>
        <taxon>Ecdysozoa</taxon>
        <taxon>Arthropoda</taxon>
        <taxon>Crustacea</taxon>
        <taxon>Oligostraca</taxon>
        <taxon>Ostracoda</taxon>
        <taxon>Podocopa</taxon>
        <taxon>Podocopida</taxon>
        <taxon>Cytherocopina</taxon>
        <taxon>Cytheroidea</taxon>
        <taxon>Cytherideidae</taxon>
        <taxon>Cyprideis</taxon>
    </lineage>
</organism>
<feature type="compositionally biased region" description="Basic and acidic residues" evidence="1">
    <location>
        <begin position="147"/>
        <end position="157"/>
    </location>
</feature>
<accession>A0A7R8ZFE7</accession>
<evidence type="ECO:0000256" key="1">
    <source>
        <dbReference type="SAM" id="MobiDB-lite"/>
    </source>
</evidence>